<name>A0A0B2AP80_9MICC</name>
<dbReference type="FunFam" id="1.10.287.310:FF:000001">
    <property type="entry name" value="50S ribosomal protein L29"/>
    <property type="match status" value="1"/>
</dbReference>
<proteinExistence type="inferred from homology"/>
<comment type="caution">
    <text evidence="7">The sequence shown here is derived from an EMBL/GenBank/DDBJ whole genome shotgun (WGS) entry which is preliminary data.</text>
</comment>
<dbReference type="InterPro" id="IPR001854">
    <property type="entry name" value="Ribosomal_uL29"/>
</dbReference>
<keyword evidence="8" id="KW-1185">Reference proteome</keyword>
<dbReference type="STRING" id="1338436.LK10_00875"/>
<reference evidence="7 8" key="1">
    <citation type="submission" date="2014-09" db="EMBL/GenBank/DDBJ databases">
        <title>Genome sequence of Sinomonas sp. MUSC 117.</title>
        <authorList>
            <person name="Lee L.-H."/>
        </authorList>
    </citation>
    <scope>NUCLEOTIDE SEQUENCE [LARGE SCALE GENOMIC DNA]</scope>
    <source>
        <strain evidence="7 8">MUSC 117</strain>
    </source>
</reference>
<sequence length="113" mass="12549">MAVGSKDLTAEKLDQLDSERLLEELKKAKEELFNLRFQSATGQLESHGRLGAVKKDIARIYTVLRERELGIRVEPTSTVEDAKDAKKSKKAAKAEKASEAETETSEAETEEAK</sequence>
<dbReference type="PANTHER" id="PTHR10916">
    <property type="entry name" value="60S RIBOSOMAL PROTEIN L35/50S RIBOSOMAL PROTEIN L29"/>
    <property type="match status" value="1"/>
</dbReference>
<feature type="compositionally biased region" description="Acidic residues" evidence="6">
    <location>
        <begin position="100"/>
        <end position="113"/>
    </location>
</feature>
<keyword evidence="2 5" id="KW-0689">Ribosomal protein</keyword>
<dbReference type="EMBL" id="JTDL01000013">
    <property type="protein sequence ID" value="KHL05462.1"/>
    <property type="molecule type" value="Genomic_DNA"/>
</dbReference>
<dbReference type="NCBIfam" id="TIGR00012">
    <property type="entry name" value="L29"/>
    <property type="match status" value="1"/>
</dbReference>
<evidence type="ECO:0000256" key="1">
    <source>
        <dbReference type="ARBA" id="ARBA00009254"/>
    </source>
</evidence>
<dbReference type="InterPro" id="IPR036049">
    <property type="entry name" value="Ribosomal_uL29_sf"/>
</dbReference>
<dbReference type="Gene3D" id="1.10.287.310">
    <property type="match status" value="1"/>
</dbReference>
<dbReference type="HAMAP" id="MF_00374">
    <property type="entry name" value="Ribosomal_uL29"/>
    <property type="match status" value="1"/>
</dbReference>
<dbReference type="PROSITE" id="PS00579">
    <property type="entry name" value="RIBOSOMAL_L29"/>
    <property type="match status" value="1"/>
</dbReference>
<dbReference type="OrthoDB" id="9815192at2"/>
<organism evidence="7 8">
    <name type="scientific">Sinomonas humi</name>
    <dbReference type="NCBI Taxonomy" id="1338436"/>
    <lineage>
        <taxon>Bacteria</taxon>
        <taxon>Bacillati</taxon>
        <taxon>Actinomycetota</taxon>
        <taxon>Actinomycetes</taxon>
        <taxon>Micrococcales</taxon>
        <taxon>Micrococcaceae</taxon>
        <taxon>Sinomonas</taxon>
    </lineage>
</organism>
<dbReference type="SUPFAM" id="SSF46561">
    <property type="entry name" value="Ribosomal protein L29 (L29p)"/>
    <property type="match status" value="1"/>
</dbReference>
<protein>
    <recommendedName>
        <fullName evidence="4 5">Large ribosomal subunit protein uL29</fullName>
    </recommendedName>
</protein>
<dbReference type="CDD" id="cd00427">
    <property type="entry name" value="Ribosomal_L29_HIP"/>
    <property type="match status" value="1"/>
</dbReference>
<dbReference type="Proteomes" id="UP000030982">
    <property type="component" value="Unassembled WGS sequence"/>
</dbReference>
<evidence type="ECO:0000256" key="4">
    <source>
        <dbReference type="ARBA" id="ARBA00035204"/>
    </source>
</evidence>
<comment type="similarity">
    <text evidence="1 5">Belongs to the universal ribosomal protein uL29 family.</text>
</comment>
<dbReference type="GO" id="GO:0003735">
    <property type="term" value="F:structural constituent of ribosome"/>
    <property type="evidence" value="ECO:0007669"/>
    <property type="project" value="InterPro"/>
</dbReference>
<dbReference type="GO" id="GO:0006412">
    <property type="term" value="P:translation"/>
    <property type="evidence" value="ECO:0007669"/>
    <property type="project" value="UniProtKB-UniRule"/>
</dbReference>
<dbReference type="RefSeq" id="WP_043119387.1">
    <property type="nucleotide sequence ID" value="NZ_JTDL01000013.1"/>
</dbReference>
<feature type="region of interest" description="Disordered" evidence="6">
    <location>
        <begin position="74"/>
        <end position="113"/>
    </location>
</feature>
<dbReference type="GO" id="GO:0022625">
    <property type="term" value="C:cytosolic large ribosomal subunit"/>
    <property type="evidence" value="ECO:0007669"/>
    <property type="project" value="TreeGrafter"/>
</dbReference>
<evidence type="ECO:0000256" key="2">
    <source>
        <dbReference type="ARBA" id="ARBA00022980"/>
    </source>
</evidence>
<dbReference type="PANTHER" id="PTHR10916:SF0">
    <property type="entry name" value="LARGE RIBOSOMAL SUBUNIT PROTEIN UL29C"/>
    <property type="match status" value="1"/>
</dbReference>
<gene>
    <name evidence="5" type="primary">rpmC</name>
    <name evidence="7" type="ORF">LK10_00875</name>
</gene>
<evidence type="ECO:0000256" key="6">
    <source>
        <dbReference type="SAM" id="MobiDB-lite"/>
    </source>
</evidence>
<evidence type="ECO:0000313" key="8">
    <source>
        <dbReference type="Proteomes" id="UP000030982"/>
    </source>
</evidence>
<evidence type="ECO:0000313" key="7">
    <source>
        <dbReference type="EMBL" id="KHL05462.1"/>
    </source>
</evidence>
<keyword evidence="3 5" id="KW-0687">Ribonucleoprotein</keyword>
<accession>A0A0B2AP80</accession>
<evidence type="ECO:0000256" key="3">
    <source>
        <dbReference type="ARBA" id="ARBA00023274"/>
    </source>
</evidence>
<evidence type="ECO:0000256" key="5">
    <source>
        <dbReference type="HAMAP-Rule" id="MF_00374"/>
    </source>
</evidence>
<dbReference type="InterPro" id="IPR050063">
    <property type="entry name" value="Ribosomal_protein_uL29"/>
</dbReference>
<dbReference type="AlphaFoldDB" id="A0A0B2AP80"/>
<dbReference type="InterPro" id="IPR018254">
    <property type="entry name" value="Ribosomal_uL29_CS"/>
</dbReference>
<dbReference type="Pfam" id="PF00831">
    <property type="entry name" value="Ribosomal_L29"/>
    <property type="match status" value="1"/>
</dbReference>